<organism evidence="2 3">
    <name type="scientific">Streptomyces mauvecolor</name>
    <dbReference type="NCBI Taxonomy" id="58345"/>
    <lineage>
        <taxon>Bacteria</taxon>
        <taxon>Bacillati</taxon>
        <taxon>Actinomycetota</taxon>
        <taxon>Actinomycetes</taxon>
        <taxon>Kitasatosporales</taxon>
        <taxon>Streptomycetaceae</taxon>
        <taxon>Streptomyces</taxon>
    </lineage>
</organism>
<evidence type="ECO:0000313" key="2">
    <source>
        <dbReference type="EMBL" id="MFC4957091.1"/>
    </source>
</evidence>
<keyword evidence="1" id="KW-0732">Signal</keyword>
<dbReference type="RefSeq" id="WP_344380975.1">
    <property type="nucleotide sequence ID" value="NZ_BAAASQ010000081.1"/>
</dbReference>
<evidence type="ECO:0000256" key="1">
    <source>
        <dbReference type="SAM" id="SignalP"/>
    </source>
</evidence>
<evidence type="ECO:0000313" key="3">
    <source>
        <dbReference type="Proteomes" id="UP001595834"/>
    </source>
</evidence>
<comment type="caution">
    <text evidence="2">The sequence shown here is derived from an EMBL/GenBank/DDBJ whole genome shotgun (WGS) entry which is preliminary data.</text>
</comment>
<proteinExistence type="predicted"/>
<feature type="signal peptide" evidence="1">
    <location>
        <begin position="1"/>
        <end position="27"/>
    </location>
</feature>
<dbReference type="Proteomes" id="UP001595834">
    <property type="component" value="Unassembled WGS sequence"/>
</dbReference>
<name>A0ABV9UN18_9ACTN</name>
<gene>
    <name evidence="2" type="ORF">ACFPFX_12400</name>
</gene>
<sequence>MKRVFTAGVTAVAAAVLSALATVPAHADYQDYICRGGSSYPQTNGVVDGNHLKLDACFVRRGSNRFTARVVGMTGFVEPQPGVNFDYQIRLTLFRVVSNSNGTRSLYQVLQETDPEVHSDKSAFNAPLTVQGGQDYLVSIGYRHNGTWYDDIESGIVTI</sequence>
<reference evidence="3" key="1">
    <citation type="journal article" date="2019" name="Int. J. Syst. Evol. Microbiol.">
        <title>The Global Catalogue of Microorganisms (GCM) 10K type strain sequencing project: providing services to taxonomists for standard genome sequencing and annotation.</title>
        <authorList>
            <consortium name="The Broad Institute Genomics Platform"/>
            <consortium name="The Broad Institute Genome Sequencing Center for Infectious Disease"/>
            <person name="Wu L."/>
            <person name="Ma J."/>
        </authorList>
    </citation>
    <scope>NUCLEOTIDE SEQUENCE [LARGE SCALE GENOMIC DNA]</scope>
    <source>
        <strain evidence="3">CCM 7224</strain>
    </source>
</reference>
<dbReference type="EMBL" id="JBHSIZ010000014">
    <property type="protein sequence ID" value="MFC4957091.1"/>
    <property type="molecule type" value="Genomic_DNA"/>
</dbReference>
<protein>
    <recommendedName>
        <fullName evidence="4">Secreted protein</fullName>
    </recommendedName>
</protein>
<feature type="chain" id="PRO_5045849600" description="Secreted protein" evidence="1">
    <location>
        <begin position="28"/>
        <end position="159"/>
    </location>
</feature>
<keyword evidence="3" id="KW-1185">Reference proteome</keyword>
<accession>A0ABV9UN18</accession>
<evidence type="ECO:0008006" key="4">
    <source>
        <dbReference type="Google" id="ProtNLM"/>
    </source>
</evidence>